<dbReference type="SUPFAM" id="SSF47473">
    <property type="entry name" value="EF-hand"/>
    <property type="match status" value="1"/>
</dbReference>
<evidence type="ECO:0000259" key="2">
    <source>
        <dbReference type="PROSITE" id="PS50222"/>
    </source>
</evidence>
<dbReference type="Gene3D" id="1.10.238.10">
    <property type="entry name" value="EF-hand"/>
    <property type="match status" value="1"/>
</dbReference>
<dbReference type="InterPro" id="IPR002048">
    <property type="entry name" value="EF_hand_dom"/>
</dbReference>
<dbReference type="CDD" id="cd00051">
    <property type="entry name" value="EFh"/>
    <property type="match status" value="1"/>
</dbReference>
<keyword evidence="3" id="KW-1185">Reference proteome</keyword>
<dbReference type="Proteomes" id="UP000887562">
    <property type="component" value="Unplaced"/>
</dbReference>
<dbReference type="PROSITE" id="PS00018">
    <property type="entry name" value="EF_HAND_1"/>
    <property type="match status" value="2"/>
</dbReference>
<feature type="domain" description="EF-hand" evidence="2">
    <location>
        <begin position="100"/>
        <end position="135"/>
    </location>
</feature>
<dbReference type="InterPro" id="IPR018247">
    <property type="entry name" value="EF_Hand_1_Ca_BS"/>
</dbReference>
<accession>A0A915EYR0</accession>
<reference evidence="4" key="1">
    <citation type="submission" date="2022-11" db="UniProtKB">
        <authorList>
            <consortium name="WormBaseParasite"/>
        </authorList>
    </citation>
    <scope>IDENTIFICATION</scope>
</reference>
<dbReference type="InterPro" id="IPR011992">
    <property type="entry name" value="EF-hand-dom_pair"/>
</dbReference>
<dbReference type="PROSITE" id="PS50222">
    <property type="entry name" value="EF_HAND_2"/>
    <property type="match status" value="2"/>
</dbReference>
<proteinExistence type="predicted"/>
<name>A0A915EYR0_9CEST</name>
<evidence type="ECO:0000256" key="1">
    <source>
        <dbReference type="ARBA" id="ARBA00022837"/>
    </source>
</evidence>
<dbReference type="SMART" id="SM00054">
    <property type="entry name" value="EFh"/>
    <property type="match status" value="3"/>
</dbReference>
<dbReference type="WBParaSite" id="maker-E.canG7_contigs_3903-snap-gene-0.40-mRNA-1">
    <property type="protein sequence ID" value="maker-E.canG7_contigs_3903-snap-gene-0.40-mRNA-1"/>
    <property type="gene ID" value="EcG7_03827"/>
</dbReference>
<protein>
    <submittedName>
        <fullName evidence="4">EF-hand domain-containing protein</fullName>
    </submittedName>
</protein>
<sequence>MHDHMEACKSRGGSKIAMFSRLRRRHDVGRRERLVELFNRMDCNGDRILHMNEVNEYLQRHRYDPSAIREFWRTFDLNQDGQITAEEFNMVLARLPDDSVDIDNLRRVFSSFDTDSSGRLEVTEVMSFITCMFNLNECFFGLVFASFKAEYRRSRSVQDLNRPFQTNILRIQHLKKMSL</sequence>
<organism evidence="3 4">
    <name type="scientific">Echinococcus canadensis</name>
    <dbReference type="NCBI Taxonomy" id="519352"/>
    <lineage>
        <taxon>Eukaryota</taxon>
        <taxon>Metazoa</taxon>
        <taxon>Spiralia</taxon>
        <taxon>Lophotrochozoa</taxon>
        <taxon>Platyhelminthes</taxon>
        <taxon>Cestoda</taxon>
        <taxon>Eucestoda</taxon>
        <taxon>Cyclophyllidea</taxon>
        <taxon>Taeniidae</taxon>
        <taxon>Echinococcus</taxon>
        <taxon>Echinococcus canadensis group</taxon>
    </lineage>
</organism>
<evidence type="ECO:0000313" key="4">
    <source>
        <dbReference type="WBParaSite" id="maker-E.canG7_contigs_3903-snap-gene-0.40-mRNA-1"/>
    </source>
</evidence>
<dbReference type="Pfam" id="PF13499">
    <property type="entry name" value="EF-hand_7"/>
    <property type="match status" value="1"/>
</dbReference>
<evidence type="ECO:0000313" key="3">
    <source>
        <dbReference type="Proteomes" id="UP000887562"/>
    </source>
</evidence>
<feature type="domain" description="EF-hand" evidence="2">
    <location>
        <begin position="63"/>
        <end position="98"/>
    </location>
</feature>
<dbReference type="Pfam" id="PF13202">
    <property type="entry name" value="EF-hand_5"/>
    <property type="match status" value="1"/>
</dbReference>
<dbReference type="AlphaFoldDB" id="A0A915EYR0"/>
<keyword evidence="1" id="KW-0106">Calcium</keyword>
<dbReference type="GO" id="GO:0005509">
    <property type="term" value="F:calcium ion binding"/>
    <property type="evidence" value="ECO:0007669"/>
    <property type="project" value="InterPro"/>
</dbReference>